<gene>
    <name evidence="7" type="ORF">HS961_23040</name>
</gene>
<evidence type="ECO:0000256" key="4">
    <source>
        <dbReference type="ARBA" id="ARBA00022989"/>
    </source>
</evidence>
<protein>
    <submittedName>
        <fullName evidence="7">Prepilin-type N-terminal cleavage/methylation domain-containing protein</fullName>
    </submittedName>
</protein>
<proteinExistence type="predicted"/>
<dbReference type="PROSITE" id="PS00409">
    <property type="entry name" value="PROKAR_NTER_METHYL"/>
    <property type="match status" value="1"/>
</dbReference>
<comment type="subcellular location">
    <subcellularLocation>
        <location evidence="1">Membrane</location>
        <topology evidence="1">Single-pass membrane protein</topology>
    </subcellularLocation>
</comment>
<name>A0A7G5EN98_9BURK</name>
<dbReference type="Proteomes" id="UP000515240">
    <property type="component" value="Chromosome"/>
</dbReference>
<dbReference type="KEGG" id="cpis:HS961_23040"/>
<dbReference type="PRINTS" id="PR00813">
    <property type="entry name" value="BCTERIALGSPG"/>
</dbReference>
<keyword evidence="3 6" id="KW-0812">Transmembrane</keyword>
<dbReference type="NCBIfam" id="TIGR02532">
    <property type="entry name" value="IV_pilin_GFxxxE"/>
    <property type="match status" value="1"/>
</dbReference>
<evidence type="ECO:0000313" key="8">
    <source>
        <dbReference type="Proteomes" id="UP000515240"/>
    </source>
</evidence>
<dbReference type="InterPro" id="IPR045584">
    <property type="entry name" value="Pilin-like"/>
</dbReference>
<dbReference type="Gene3D" id="3.30.700.10">
    <property type="entry name" value="Glycoprotein, Type 4 Pilin"/>
    <property type="match status" value="1"/>
</dbReference>
<dbReference type="Pfam" id="PF16732">
    <property type="entry name" value="ComP_DUS"/>
    <property type="match status" value="1"/>
</dbReference>
<dbReference type="EMBL" id="CP058554">
    <property type="protein sequence ID" value="QMV75473.1"/>
    <property type="molecule type" value="Genomic_DNA"/>
</dbReference>
<dbReference type="InterPro" id="IPR031982">
    <property type="entry name" value="PilE-like"/>
</dbReference>
<organism evidence="7 8">
    <name type="scientific">Comamonas piscis</name>
    <dbReference type="NCBI Taxonomy" id="1562974"/>
    <lineage>
        <taxon>Bacteria</taxon>
        <taxon>Pseudomonadati</taxon>
        <taxon>Pseudomonadota</taxon>
        <taxon>Betaproteobacteria</taxon>
        <taxon>Burkholderiales</taxon>
        <taxon>Comamonadaceae</taxon>
        <taxon>Comamonas</taxon>
    </lineage>
</organism>
<dbReference type="GO" id="GO:0015627">
    <property type="term" value="C:type II protein secretion system complex"/>
    <property type="evidence" value="ECO:0007669"/>
    <property type="project" value="InterPro"/>
</dbReference>
<keyword evidence="8" id="KW-1185">Reference proteome</keyword>
<evidence type="ECO:0000256" key="3">
    <source>
        <dbReference type="ARBA" id="ARBA00022692"/>
    </source>
</evidence>
<dbReference type="RefSeq" id="WP_182325726.1">
    <property type="nucleotide sequence ID" value="NZ_CP058554.1"/>
</dbReference>
<dbReference type="PANTHER" id="PTHR30093">
    <property type="entry name" value="GENERAL SECRETION PATHWAY PROTEIN G"/>
    <property type="match status" value="1"/>
</dbReference>
<dbReference type="InterPro" id="IPR000983">
    <property type="entry name" value="Bac_GSPG_pilin"/>
</dbReference>
<evidence type="ECO:0000256" key="5">
    <source>
        <dbReference type="ARBA" id="ARBA00023136"/>
    </source>
</evidence>
<keyword evidence="4 6" id="KW-1133">Transmembrane helix</keyword>
<feature type="transmembrane region" description="Helical" evidence="6">
    <location>
        <begin position="20"/>
        <end position="38"/>
    </location>
</feature>
<dbReference type="GO" id="GO:0043683">
    <property type="term" value="P:type IV pilus assembly"/>
    <property type="evidence" value="ECO:0007669"/>
    <property type="project" value="InterPro"/>
</dbReference>
<evidence type="ECO:0000313" key="7">
    <source>
        <dbReference type="EMBL" id="QMV75473.1"/>
    </source>
</evidence>
<evidence type="ECO:0000256" key="6">
    <source>
        <dbReference type="SAM" id="Phobius"/>
    </source>
</evidence>
<keyword evidence="2" id="KW-0488">Methylation</keyword>
<sequence length="150" mass="16237">MIRKLSPTRPWQQGFTLIEVMIVVAIIGILSAIALPSYRDYVTRGRIPEATATLSTYQVRMEQWFQDNRKYRNADSACGALPADNNTGKYFNISCSASSDTVYTLTATGKGPMSGFTYTVNQAAGKATTAVPSGWTTSNSCWITGKGGTC</sequence>
<dbReference type="SUPFAM" id="SSF54523">
    <property type="entry name" value="Pili subunits"/>
    <property type="match status" value="1"/>
</dbReference>
<dbReference type="InterPro" id="IPR012902">
    <property type="entry name" value="N_methyl_site"/>
</dbReference>
<evidence type="ECO:0000256" key="2">
    <source>
        <dbReference type="ARBA" id="ARBA00022481"/>
    </source>
</evidence>
<dbReference type="Pfam" id="PF07963">
    <property type="entry name" value="N_methyl"/>
    <property type="match status" value="1"/>
</dbReference>
<evidence type="ECO:0000256" key="1">
    <source>
        <dbReference type="ARBA" id="ARBA00004167"/>
    </source>
</evidence>
<dbReference type="GO" id="GO:0015628">
    <property type="term" value="P:protein secretion by the type II secretion system"/>
    <property type="evidence" value="ECO:0007669"/>
    <property type="project" value="InterPro"/>
</dbReference>
<keyword evidence="5 6" id="KW-0472">Membrane</keyword>
<accession>A0A7G5EN98</accession>
<reference evidence="7 8" key="1">
    <citation type="journal article" date="2020" name="G3 (Bethesda)">
        <title>CeMbio - The Caenorhabditis elegans Microbiome Resource.</title>
        <authorList>
            <person name="Dirksen P."/>
            <person name="Assie A."/>
            <person name="Zimmermann J."/>
            <person name="Zhang F."/>
            <person name="Tietje A.M."/>
            <person name="Marsh S.A."/>
            <person name="Felix M.A."/>
            <person name="Shapira M."/>
            <person name="Kaleta C."/>
            <person name="Schulenburg H."/>
            <person name="Samuel B."/>
        </authorList>
    </citation>
    <scope>NUCLEOTIDE SEQUENCE [LARGE SCALE GENOMIC DNA]</scope>
    <source>
        <strain evidence="7 8">BIGb0172</strain>
    </source>
</reference>
<dbReference type="PANTHER" id="PTHR30093:SF44">
    <property type="entry name" value="TYPE II SECRETION SYSTEM CORE PROTEIN G"/>
    <property type="match status" value="1"/>
</dbReference>
<dbReference type="AlphaFoldDB" id="A0A7G5EN98"/>
<dbReference type="GO" id="GO:0016020">
    <property type="term" value="C:membrane"/>
    <property type="evidence" value="ECO:0007669"/>
    <property type="project" value="UniProtKB-SubCell"/>
</dbReference>